<evidence type="ECO:0008006" key="5">
    <source>
        <dbReference type="Google" id="ProtNLM"/>
    </source>
</evidence>
<comment type="caution">
    <text evidence="3">The sequence shown here is derived from an EMBL/GenBank/DDBJ whole genome shotgun (WGS) entry which is preliminary data.</text>
</comment>
<evidence type="ECO:0000313" key="3">
    <source>
        <dbReference type="EMBL" id="GGR88799.1"/>
    </source>
</evidence>
<organism evidence="3 4">
    <name type="scientific">Deinococcus sedimenti</name>
    <dbReference type="NCBI Taxonomy" id="1867090"/>
    <lineage>
        <taxon>Bacteria</taxon>
        <taxon>Thermotogati</taxon>
        <taxon>Deinococcota</taxon>
        <taxon>Deinococci</taxon>
        <taxon>Deinococcales</taxon>
        <taxon>Deinococcaceae</taxon>
        <taxon>Deinococcus</taxon>
    </lineage>
</organism>
<evidence type="ECO:0000256" key="1">
    <source>
        <dbReference type="ARBA" id="ARBA00006484"/>
    </source>
</evidence>
<dbReference type="SUPFAM" id="SSF51735">
    <property type="entry name" value="NAD(P)-binding Rossmann-fold domains"/>
    <property type="match status" value="1"/>
</dbReference>
<evidence type="ECO:0000256" key="2">
    <source>
        <dbReference type="ARBA" id="ARBA00023002"/>
    </source>
</evidence>
<keyword evidence="2" id="KW-0560">Oxidoreductase</keyword>
<dbReference type="Gene3D" id="3.40.50.720">
    <property type="entry name" value="NAD(P)-binding Rossmann-like Domain"/>
    <property type="match status" value="1"/>
</dbReference>
<dbReference type="InterPro" id="IPR036291">
    <property type="entry name" value="NAD(P)-bd_dom_sf"/>
</dbReference>
<dbReference type="PANTHER" id="PTHR44196:SF1">
    <property type="entry name" value="DEHYDROGENASE_REDUCTASE SDR FAMILY MEMBER 7B"/>
    <property type="match status" value="1"/>
</dbReference>
<sequence>MFLATVPARGGVLTTGMNTLILGATGGIGAATARAFAAAGHTLTLSGRDETRLAALASELGATGRAADVGFESHVRTLLEGAPELDTLVYAAGAAHPEPLRDADPTHVRGVWNANYFGALWTLKHGLGRLAPGGRVYLLGARPELVTARGFSQYAASKAALARAAEVARLEHRGVGITLVLPPAVETGLWAQVGRVPRGALGPDAVARAIVADRAGEAQAELRIDG</sequence>
<dbReference type="CDD" id="cd11730">
    <property type="entry name" value="Tthb094_like_SDR_c"/>
    <property type="match status" value="1"/>
</dbReference>
<dbReference type="InterPro" id="IPR002347">
    <property type="entry name" value="SDR_fam"/>
</dbReference>
<dbReference type="PANTHER" id="PTHR44196">
    <property type="entry name" value="DEHYDROGENASE/REDUCTASE SDR FAMILY MEMBER 7B"/>
    <property type="match status" value="1"/>
</dbReference>
<accession>A0ABQ2S4M3</accession>
<dbReference type="Pfam" id="PF00106">
    <property type="entry name" value="adh_short"/>
    <property type="match status" value="1"/>
</dbReference>
<name>A0ABQ2S4M3_9DEIO</name>
<evidence type="ECO:0000313" key="4">
    <source>
        <dbReference type="Proteomes" id="UP000644548"/>
    </source>
</evidence>
<dbReference type="Proteomes" id="UP000644548">
    <property type="component" value="Unassembled WGS sequence"/>
</dbReference>
<dbReference type="EMBL" id="BMQN01000002">
    <property type="protein sequence ID" value="GGR88799.1"/>
    <property type="molecule type" value="Genomic_DNA"/>
</dbReference>
<proteinExistence type="inferred from homology"/>
<dbReference type="PRINTS" id="PR00081">
    <property type="entry name" value="GDHRDH"/>
</dbReference>
<protein>
    <recommendedName>
        <fullName evidence="5">SDR family NAD(P)-dependent oxidoreductase</fullName>
    </recommendedName>
</protein>
<gene>
    <name evidence="3" type="ORF">GCM10008960_14790</name>
</gene>
<reference evidence="4" key="1">
    <citation type="journal article" date="2019" name="Int. J. Syst. Evol. Microbiol.">
        <title>The Global Catalogue of Microorganisms (GCM) 10K type strain sequencing project: providing services to taxonomists for standard genome sequencing and annotation.</title>
        <authorList>
            <consortium name="The Broad Institute Genomics Platform"/>
            <consortium name="The Broad Institute Genome Sequencing Center for Infectious Disease"/>
            <person name="Wu L."/>
            <person name="Ma J."/>
        </authorList>
    </citation>
    <scope>NUCLEOTIDE SEQUENCE [LARGE SCALE GENOMIC DNA]</scope>
    <source>
        <strain evidence="4">JCM 31405</strain>
    </source>
</reference>
<keyword evidence="4" id="KW-1185">Reference proteome</keyword>
<comment type="similarity">
    <text evidence="1">Belongs to the short-chain dehydrogenases/reductases (SDR) family.</text>
</comment>